<gene>
    <name evidence="3" type="ORF">J121_1324</name>
</gene>
<dbReference type="PANTHER" id="PTHR33546">
    <property type="entry name" value="LARGE, MULTIFUNCTIONAL SECRETED PROTEIN-RELATED"/>
    <property type="match status" value="1"/>
</dbReference>
<accession>A0A0L1KA05</accession>
<dbReference type="InterPro" id="IPR011042">
    <property type="entry name" value="6-blade_b-propeller_TolB-like"/>
</dbReference>
<dbReference type="AlphaFoldDB" id="A0A0L1KA05"/>
<proteinExistence type="predicted"/>
<feature type="domain" description="Pyrroloquinoline quinone-dependent pyranose dehydrogenase beta-propeller" evidence="2">
    <location>
        <begin position="188"/>
        <end position="316"/>
    </location>
</feature>
<dbReference type="SUPFAM" id="SSF50952">
    <property type="entry name" value="Soluble quinoprotein glucose dehydrogenase"/>
    <property type="match status" value="1"/>
</dbReference>
<dbReference type="Gene3D" id="2.120.10.30">
    <property type="entry name" value="TolB, C-terminal domain"/>
    <property type="match status" value="1"/>
</dbReference>
<organism evidence="3 4">
    <name type="scientific">Qipengyuania citrea LAMA 915</name>
    <dbReference type="NCBI Taxonomy" id="1306953"/>
    <lineage>
        <taxon>Bacteria</taxon>
        <taxon>Pseudomonadati</taxon>
        <taxon>Pseudomonadota</taxon>
        <taxon>Alphaproteobacteria</taxon>
        <taxon>Sphingomonadales</taxon>
        <taxon>Erythrobacteraceae</taxon>
        <taxon>Qipengyuania</taxon>
    </lineage>
</organism>
<name>A0A0L1KA05_9SPHN</name>
<feature type="domain" description="Pyrroloquinoline quinone-dependent pyranose dehydrogenase beta-propeller" evidence="2">
    <location>
        <begin position="361"/>
        <end position="468"/>
    </location>
</feature>
<sequence length="512" mass="55345">MVGDVARRAPASSPIARGTRLAYPSAMGILKKLGIALLVIVLVAVVAGYFLTRGDTADVAFDETVGTDPTLDEPEEESIPTVAIAEPVGWGEDELPTAAEGLAVTRFADGLDHPRTLQALPNGDILVSLTRAPKIDSGESNFFRDLVAGFLFRKAGAGGESANQVVLLRDSDGDGVAERRFVLRDDLDSPSGLAWGDGTLYIANHDEVLAFDYELGATRLAGEGRKIADLAEGTGHWMRNLALHPDGDRLYAAVGSKSNIAEDGLEIEEGRALIWEINLESGRQRVFGVGLRNANGLDFSPWSGELWTTVNERDMLGSDLVPDYLTNVPVGVHYGWPWIYFGDNFDRRVKYPIPQALSYVRTPEYALGPHVAALGFVFSEGGAKMGPDFASGAFVARHGSWNRKPPSGYDVVYVAFDERGNPIGKPQPVLTGFLQDDGTTRGRPTWVEWAADGSLLVSDDTAGIIWRVYAPGAEAQDAIERVTGDRLPAQRELRGQEASFGEDDFARRVTAE</sequence>
<evidence type="ECO:0000256" key="1">
    <source>
        <dbReference type="SAM" id="Phobius"/>
    </source>
</evidence>
<dbReference type="Proteomes" id="UP000037446">
    <property type="component" value="Unassembled WGS sequence"/>
</dbReference>
<dbReference type="InterPro" id="IPR054539">
    <property type="entry name" value="Beta-prop_PDH"/>
</dbReference>
<dbReference type="PANTHER" id="PTHR33546:SF1">
    <property type="entry name" value="LARGE, MULTIFUNCTIONAL SECRETED PROTEIN"/>
    <property type="match status" value="1"/>
</dbReference>
<evidence type="ECO:0000313" key="3">
    <source>
        <dbReference type="EMBL" id="KNH00709.1"/>
    </source>
</evidence>
<evidence type="ECO:0000259" key="2">
    <source>
        <dbReference type="Pfam" id="PF22807"/>
    </source>
</evidence>
<keyword evidence="1" id="KW-0472">Membrane</keyword>
<dbReference type="InterPro" id="IPR011041">
    <property type="entry name" value="Quinoprot_gluc/sorb_DH_b-prop"/>
</dbReference>
<comment type="caution">
    <text evidence="3">The sequence shown here is derived from an EMBL/GenBank/DDBJ whole genome shotgun (WGS) entry which is preliminary data.</text>
</comment>
<keyword evidence="1" id="KW-0812">Transmembrane</keyword>
<dbReference type="PATRIC" id="fig|1306953.7.peg.1357"/>
<dbReference type="STRING" id="1306953.J121_1324"/>
<feature type="transmembrane region" description="Helical" evidence="1">
    <location>
        <begin position="33"/>
        <end position="51"/>
    </location>
</feature>
<keyword evidence="1" id="KW-1133">Transmembrane helix</keyword>
<dbReference type="Pfam" id="PF22807">
    <property type="entry name" value="TrAA12"/>
    <property type="match status" value="2"/>
</dbReference>
<dbReference type="EMBL" id="JYNE01000028">
    <property type="protein sequence ID" value="KNH00709.1"/>
    <property type="molecule type" value="Genomic_DNA"/>
</dbReference>
<evidence type="ECO:0000313" key="4">
    <source>
        <dbReference type="Proteomes" id="UP000037446"/>
    </source>
</evidence>
<reference evidence="3" key="1">
    <citation type="submission" date="2015-02" db="EMBL/GenBank/DDBJ databases">
        <authorList>
            <person name="Chooi Y.-H."/>
        </authorList>
    </citation>
    <scope>NUCLEOTIDE SEQUENCE [LARGE SCALE GENOMIC DNA]</scope>
    <source>
        <strain evidence="3">LAMA 915</strain>
    </source>
</reference>
<protein>
    <submittedName>
        <fullName evidence="3">Sorbosone dehydrogenase</fullName>
    </submittedName>
</protein>